<evidence type="ECO:0000313" key="2">
    <source>
        <dbReference type="Proteomes" id="UP000283655"/>
    </source>
</evidence>
<evidence type="ECO:0000313" key="1">
    <source>
        <dbReference type="EMBL" id="RJL54753.1"/>
    </source>
</evidence>
<dbReference type="Proteomes" id="UP000283655">
    <property type="component" value="Unassembled WGS sequence"/>
</dbReference>
<accession>A0A419B0P2</accession>
<organism evidence="1 2">
    <name type="scientific">Pectobacterium carotovorum</name>
    <name type="common">Erwinia carotovora</name>
    <dbReference type="NCBI Taxonomy" id="554"/>
    <lineage>
        <taxon>Bacteria</taxon>
        <taxon>Pseudomonadati</taxon>
        <taxon>Pseudomonadota</taxon>
        <taxon>Gammaproteobacteria</taxon>
        <taxon>Enterobacterales</taxon>
        <taxon>Pectobacteriaceae</taxon>
        <taxon>Pectobacterium</taxon>
    </lineage>
</organism>
<proteinExistence type="predicted"/>
<gene>
    <name evidence="1" type="ORF">D5071_02275</name>
</gene>
<name>A0A419B0P2_PECCA</name>
<dbReference type="AlphaFoldDB" id="A0A419B0P2"/>
<sequence>MPNENETQTKSEFLLSQTLIDESVPECTLFLLPLVVQYALKSKPERDYRNSSRIARSFNHFIYKI</sequence>
<comment type="caution">
    <text evidence="1">The sequence shown here is derived from an EMBL/GenBank/DDBJ whole genome shotgun (WGS) entry which is preliminary data.</text>
</comment>
<protein>
    <submittedName>
        <fullName evidence="1">Uncharacterized protein</fullName>
    </submittedName>
</protein>
<dbReference type="EMBL" id="QZDH01000005">
    <property type="protein sequence ID" value="RJL54753.1"/>
    <property type="molecule type" value="Genomic_DNA"/>
</dbReference>
<reference evidence="1 2" key="1">
    <citation type="submission" date="2018-09" db="EMBL/GenBank/DDBJ databases">
        <title>Phylogenetic diversity of Pectobacterium and Dickeya strains causing blackleg disease of potato in Morocco.</title>
        <authorList>
            <person name="Oulghazi S."/>
            <person name="Moumni M."/>
            <person name="Faure D."/>
        </authorList>
    </citation>
    <scope>NUCLEOTIDE SEQUENCE [LARGE SCALE GENOMIC DNA]</scope>
    <source>
        <strain evidence="1 2">S1.15.11.2D</strain>
    </source>
</reference>